<dbReference type="Proteomes" id="UP000308197">
    <property type="component" value="Unassembled WGS sequence"/>
</dbReference>
<sequence>MSDLPFAPSPWNYAVVQMDPVSMVQHLDDSQALEAAERIQPKAYLLHLSWDSGLPFPGKPWYGFSASLVGPGLRAPDEERCISPDMCIPIFPTIAHPRSRDPIRPKPERPFPYDDCYHWSFTDTRIRVIANPEGFDESTAVKLDAREDTRRERFFAEDAYRQQEALKARHHHRHPPTSREAREATAQEVSTFAGHGSPSDDDYHLRSQPEAEDERASIGSISTHESSTSSLSNDTMTEMGIFGDPSGNIEMQPLVHLWLDLEAHLKREDIASPVQFFEEIEMITA</sequence>
<evidence type="ECO:0000313" key="3">
    <source>
        <dbReference type="Proteomes" id="UP000308197"/>
    </source>
</evidence>
<evidence type="ECO:0000256" key="1">
    <source>
        <dbReference type="SAM" id="MobiDB-lite"/>
    </source>
</evidence>
<proteinExistence type="predicted"/>
<dbReference type="AlphaFoldDB" id="A0A5C3PFL4"/>
<accession>A0A5C3PFL4</accession>
<dbReference type="InParanoid" id="A0A5C3PFL4"/>
<gene>
    <name evidence="2" type="ORF">K466DRAFT_496079</name>
</gene>
<name>A0A5C3PFL4_9APHY</name>
<organism evidence="2 3">
    <name type="scientific">Polyporus arcularius HHB13444</name>
    <dbReference type="NCBI Taxonomy" id="1314778"/>
    <lineage>
        <taxon>Eukaryota</taxon>
        <taxon>Fungi</taxon>
        <taxon>Dikarya</taxon>
        <taxon>Basidiomycota</taxon>
        <taxon>Agaricomycotina</taxon>
        <taxon>Agaricomycetes</taxon>
        <taxon>Polyporales</taxon>
        <taxon>Polyporaceae</taxon>
        <taxon>Polyporus</taxon>
    </lineage>
</organism>
<feature type="compositionally biased region" description="Low complexity" evidence="1">
    <location>
        <begin position="217"/>
        <end position="232"/>
    </location>
</feature>
<keyword evidence="3" id="KW-1185">Reference proteome</keyword>
<dbReference type="EMBL" id="ML211299">
    <property type="protein sequence ID" value="TFK84693.1"/>
    <property type="molecule type" value="Genomic_DNA"/>
</dbReference>
<dbReference type="STRING" id="1314778.A0A5C3PFL4"/>
<reference evidence="2 3" key="1">
    <citation type="journal article" date="2019" name="Nat. Ecol. Evol.">
        <title>Megaphylogeny resolves global patterns of mushroom evolution.</title>
        <authorList>
            <person name="Varga T."/>
            <person name="Krizsan K."/>
            <person name="Foldi C."/>
            <person name="Dima B."/>
            <person name="Sanchez-Garcia M."/>
            <person name="Sanchez-Ramirez S."/>
            <person name="Szollosi G.J."/>
            <person name="Szarkandi J.G."/>
            <person name="Papp V."/>
            <person name="Albert L."/>
            <person name="Andreopoulos W."/>
            <person name="Angelini C."/>
            <person name="Antonin V."/>
            <person name="Barry K.W."/>
            <person name="Bougher N.L."/>
            <person name="Buchanan P."/>
            <person name="Buyck B."/>
            <person name="Bense V."/>
            <person name="Catcheside P."/>
            <person name="Chovatia M."/>
            <person name="Cooper J."/>
            <person name="Damon W."/>
            <person name="Desjardin D."/>
            <person name="Finy P."/>
            <person name="Geml J."/>
            <person name="Haridas S."/>
            <person name="Hughes K."/>
            <person name="Justo A."/>
            <person name="Karasinski D."/>
            <person name="Kautmanova I."/>
            <person name="Kiss B."/>
            <person name="Kocsube S."/>
            <person name="Kotiranta H."/>
            <person name="LaButti K.M."/>
            <person name="Lechner B.E."/>
            <person name="Liimatainen K."/>
            <person name="Lipzen A."/>
            <person name="Lukacs Z."/>
            <person name="Mihaltcheva S."/>
            <person name="Morgado L.N."/>
            <person name="Niskanen T."/>
            <person name="Noordeloos M.E."/>
            <person name="Ohm R.A."/>
            <person name="Ortiz-Santana B."/>
            <person name="Ovrebo C."/>
            <person name="Racz N."/>
            <person name="Riley R."/>
            <person name="Savchenko A."/>
            <person name="Shiryaev A."/>
            <person name="Soop K."/>
            <person name="Spirin V."/>
            <person name="Szebenyi C."/>
            <person name="Tomsovsky M."/>
            <person name="Tulloss R.E."/>
            <person name="Uehling J."/>
            <person name="Grigoriev I.V."/>
            <person name="Vagvolgyi C."/>
            <person name="Papp T."/>
            <person name="Martin F.M."/>
            <person name="Miettinen O."/>
            <person name="Hibbett D.S."/>
            <person name="Nagy L.G."/>
        </authorList>
    </citation>
    <scope>NUCLEOTIDE SEQUENCE [LARGE SCALE GENOMIC DNA]</scope>
    <source>
        <strain evidence="2 3">HHB13444</strain>
    </source>
</reference>
<feature type="region of interest" description="Disordered" evidence="1">
    <location>
        <begin position="164"/>
        <end position="244"/>
    </location>
</feature>
<evidence type="ECO:0000313" key="2">
    <source>
        <dbReference type="EMBL" id="TFK84693.1"/>
    </source>
</evidence>
<protein>
    <submittedName>
        <fullName evidence="2">Uncharacterized protein</fullName>
    </submittedName>
</protein>